<evidence type="ECO:0000259" key="1">
    <source>
        <dbReference type="SMART" id="SM01321"/>
    </source>
</evidence>
<evidence type="ECO:0000313" key="3">
    <source>
        <dbReference type="Proteomes" id="UP000190064"/>
    </source>
</evidence>
<dbReference type="Proteomes" id="UP000190064">
    <property type="component" value="Unassembled WGS sequence"/>
</dbReference>
<protein>
    <submittedName>
        <fullName evidence="2">Transposase</fullName>
    </submittedName>
</protein>
<proteinExistence type="predicted"/>
<dbReference type="NCBIfam" id="NF047646">
    <property type="entry name" value="REP_Tyr_transpos"/>
    <property type="match status" value="1"/>
</dbReference>
<dbReference type="GO" id="GO:0006313">
    <property type="term" value="P:DNA transposition"/>
    <property type="evidence" value="ECO:0007669"/>
    <property type="project" value="InterPro"/>
</dbReference>
<gene>
    <name evidence="2" type="ORF">BTA35_0206020</name>
</gene>
<dbReference type="SUPFAM" id="SSF143422">
    <property type="entry name" value="Transposase IS200-like"/>
    <property type="match status" value="1"/>
</dbReference>
<dbReference type="SMART" id="SM01321">
    <property type="entry name" value="Y1_Tnp"/>
    <property type="match status" value="1"/>
</dbReference>
<dbReference type="RefSeq" id="WP_078318923.1">
    <property type="nucleotide sequence ID" value="NZ_FXTS01000002.1"/>
</dbReference>
<reference evidence="2" key="1">
    <citation type="submission" date="2017-02" db="EMBL/GenBank/DDBJ databases">
        <title>Draft Genome Sequence of the Salt Water Bacterium Oceanospirillum linum ATCC 11336.</title>
        <authorList>
            <person name="Trachtenberg A.M."/>
            <person name="Carney J.G."/>
            <person name="Linnane J.D."/>
            <person name="Rheaume B.A."/>
            <person name="Pitts N.L."/>
            <person name="Mykles D.L."/>
            <person name="Maclea K.S."/>
        </authorList>
    </citation>
    <scope>NUCLEOTIDE SEQUENCE [LARGE SCALE GENOMIC DNA]</scope>
    <source>
        <strain evidence="2">ATCC 11336</strain>
    </source>
</reference>
<dbReference type="GO" id="GO:0004803">
    <property type="term" value="F:transposase activity"/>
    <property type="evidence" value="ECO:0007669"/>
    <property type="project" value="InterPro"/>
</dbReference>
<dbReference type="PANTHER" id="PTHR36966:SF1">
    <property type="entry name" value="REP-ASSOCIATED TYROSINE TRANSPOSASE"/>
    <property type="match status" value="1"/>
</dbReference>
<dbReference type="InterPro" id="IPR036515">
    <property type="entry name" value="Transposase_17_sf"/>
</dbReference>
<organism evidence="2 3">
    <name type="scientific">Oceanospirillum linum</name>
    <dbReference type="NCBI Taxonomy" id="966"/>
    <lineage>
        <taxon>Bacteria</taxon>
        <taxon>Pseudomonadati</taxon>
        <taxon>Pseudomonadota</taxon>
        <taxon>Gammaproteobacteria</taxon>
        <taxon>Oceanospirillales</taxon>
        <taxon>Oceanospirillaceae</taxon>
        <taxon>Oceanospirillum</taxon>
    </lineage>
</organism>
<accession>A0A1T1HCK3</accession>
<dbReference type="InterPro" id="IPR002686">
    <property type="entry name" value="Transposase_17"/>
</dbReference>
<sequence>MGRSRYQFLSPAEPHFLTLTVLHWIPVFTRPDTVEILLDAFRFLQQEGLKIYAYVILENHLHLVAQSPQLDKDIARFKSYTARQLINYLQERRVKTILDQLAFYKKAHKADRDFQFWQEGVHPELIQGEAMMVQKIQYVHQNPVERGFVDCAEHWRYSSARDYQGVNGLLDIERHW</sequence>
<evidence type="ECO:0000313" key="2">
    <source>
        <dbReference type="EMBL" id="OOV87591.1"/>
    </source>
</evidence>
<dbReference type="GO" id="GO:0043565">
    <property type="term" value="F:sequence-specific DNA binding"/>
    <property type="evidence" value="ECO:0007669"/>
    <property type="project" value="TreeGrafter"/>
</dbReference>
<dbReference type="EMBL" id="MTSD02000002">
    <property type="protein sequence ID" value="OOV87591.1"/>
    <property type="molecule type" value="Genomic_DNA"/>
</dbReference>
<feature type="domain" description="Transposase IS200-like" evidence="1">
    <location>
        <begin position="10"/>
        <end position="142"/>
    </location>
</feature>
<dbReference type="AlphaFoldDB" id="A0A1T1HCK3"/>
<name>A0A1T1HCK3_OCELI</name>
<keyword evidence="3" id="KW-1185">Reference proteome</keyword>
<dbReference type="Gene3D" id="3.30.70.1290">
    <property type="entry name" value="Transposase IS200-like"/>
    <property type="match status" value="1"/>
</dbReference>
<dbReference type="InterPro" id="IPR052715">
    <property type="entry name" value="RAYT_transposase"/>
</dbReference>
<comment type="caution">
    <text evidence="2">The sequence shown here is derived from an EMBL/GenBank/DDBJ whole genome shotgun (WGS) entry which is preliminary data.</text>
</comment>
<dbReference type="PANTHER" id="PTHR36966">
    <property type="entry name" value="REP-ASSOCIATED TYROSINE TRANSPOSASE"/>
    <property type="match status" value="1"/>
</dbReference>